<proteinExistence type="predicted"/>
<evidence type="ECO:0000313" key="3">
    <source>
        <dbReference type="Proteomes" id="UP000176650"/>
    </source>
</evidence>
<reference evidence="2 3" key="1">
    <citation type="journal article" date="2016" name="Nat. Commun.">
        <title>Thousands of microbial genomes shed light on interconnected biogeochemical processes in an aquifer system.</title>
        <authorList>
            <person name="Anantharaman K."/>
            <person name="Brown C.T."/>
            <person name="Hug L.A."/>
            <person name="Sharon I."/>
            <person name="Castelle C.J."/>
            <person name="Probst A.J."/>
            <person name="Thomas B.C."/>
            <person name="Singh A."/>
            <person name="Wilkins M.J."/>
            <person name="Karaoz U."/>
            <person name="Brodie E.L."/>
            <person name="Williams K.H."/>
            <person name="Hubbard S.S."/>
            <person name="Banfield J.F."/>
        </authorList>
    </citation>
    <scope>NUCLEOTIDE SEQUENCE [LARGE SCALE GENOMIC DNA]</scope>
</reference>
<sequence length="160" mass="17189">MAVADFGSGTGDFALIAAKLVGADGQVAAIDVQEPAISSVRSRSRIEGLLNVTPVRANLELPGSSGLADNSQDVVLLTNILFQTRKKKEVVHEAHRVLKPGGMLVFIDWRADAALGPTRGFRLDKQEITDIISQPGFLLQKEIASGAYHFGMTFVKQTKS</sequence>
<dbReference type="Gene3D" id="3.40.50.150">
    <property type="entry name" value="Vaccinia Virus protein VP39"/>
    <property type="match status" value="1"/>
</dbReference>
<dbReference type="CDD" id="cd02440">
    <property type="entry name" value="AdoMet_MTases"/>
    <property type="match status" value="1"/>
</dbReference>
<dbReference type="InterPro" id="IPR050508">
    <property type="entry name" value="Methyltransf_Superfamily"/>
</dbReference>
<dbReference type="Pfam" id="PF13847">
    <property type="entry name" value="Methyltransf_31"/>
    <property type="match status" value="1"/>
</dbReference>
<organism evidence="2 3">
    <name type="scientific">Candidatus Azambacteria bacterium RIFCSPLOWO2_01_FULL_46_25</name>
    <dbReference type="NCBI Taxonomy" id="1797298"/>
    <lineage>
        <taxon>Bacteria</taxon>
        <taxon>Candidatus Azamiibacteriota</taxon>
    </lineage>
</organism>
<protein>
    <recommendedName>
        <fullName evidence="1">Methyltransferase domain-containing protein</fullName>
    </recommendedName>
</protein>
<comment type="caution">
    <text evidence="2">The sequence shown here is derived from an EMBL/GenBank/DDBJ whole genome shotgun (WGS) entry which is preliminary data.</text>
</comment>
<gene>
    <name evidence="2" type="ORF">A2988_02980</name>
</gene>
<dbReference type="Proteomes" id="UP000176650">
    <property type="component" value="Unassembled WGS sequence"/>
</dbReference>
<dbReference type="InterPro" id="IPR025714">
    <property type="entry name" value="Methyltranfer_dom"/>
</dbReference>
<feature type="domain" description="Methyltransferase" evidence="1">
    <location>
        <begin position="1"/>
        <end position="115"/>
    </location>
</feature>
<evidence type="ECO:0000259" key="1">
    <source>
        <dbReference type="Pfam" id="PF13847"/>
    </source>
</evidence>
<dbReference type="InterPro" id="IPR029063">
    <property type="entry name" value="SAM-dependent_MTases_sf"/>
</dbReference>
<dbReference type="SUPFAM" id="SSF53335">
    <property type="entry name" value="S-adenosyl-L-methionine-dependent methyltransferases"/>
    <property type="match status" value="1"/>
</dbReference>
<dbReference type="GO" id="GO:0008168">
    <property type="term" value="F:methyltransferase activity"/>
    <property type="evidence" value="ECO:0007669"/>
    <property type="project" value="TreeGrafter"/>
</dbReference>
<dbReference type="PANTHER" id="PTHR42912">
    <property type="entry name" value="METHYLTRANSFERASE"/>
    <property type="match status" value="1"/>
</dbReference>
<name>A0A1F5BV38_9BACT</name>
<dbReference type="EMBL" id="MEYS01000001">
    <property type="protein sequence ID" value="OGD34462.1"/>
    <property type="molecule type" value="Genomic_DNA"/>
</dbReference>
<evidence type="ECO:0000313" key="2">
    <source>
        <dbReference type="EMBL" id="OGD34462.1"/>
    </source>
</evidence>
<dbReference type="AlphaFoldDB" id="A0A1F5BV38"/>
<dbReference type="STRING" id="1797298.A2988_02980"/>
<accession>A0A1F5BV38</accession>